<dbReference type="Proteomes" id="UP000071927">
    <property type="component" value="Unassembled WGS sequence"/>
</dbReference>
<dbReference type="InterPro" id="IPR008928">
    <property type="entry name" value="6-hairpin_glycosidase_sf"/>
</dbReference>
<evidence type="ECO:0000259" key="5">
    <source>
        <dbReference type="Pfam" id="PF08531"/>
    </source>
</evidence>
<dbReference type="InterPro" id="IPR012341">
    <property type="entry name" value="6hp_glycosidase-like_sf"/>
</dbReference>
<evidence type="ECO:0000259" key="7">
    <source>
        <dbReference type="Pfam" id="PF17390"/>
    </source>
</evidence>
<evidence type="ECO:0000313" key="9">
    <source>
        <dbReference type="Proteomes" id="UP000071927"/>
    </source>
</evidence>
<dbReference type="GO" id="GO:0030596">
    <property type="term" value="F:alpha-L-rhamnosidase activity"/>
    <property type="evidence" value="ECO:0007669"/>
    <property type="project" value="UniProtKB-EC"/>
</dbReference>
<evidence type="ECO:0000256" key="3">
    <source>
        <dbReference type="ARBA" id="ARBA00022801"/>
    </source>
</evidence>
<comment type="caution">
    <text evidence="8">The sequence shown here is derived from an EMBL/GenBank/DDBJ whole genome shotgun (WGS) entry which is preliminary data.</text>
</comment>
<proteinExistence type="predicted"/>
<evidence type="ECO:0000259" key="4">
    <source>
        <dbReference type="Pfam" id="PF05592"/>
    </source>
</evidence>
<dbReference type="Pfam" id="PF05592">
    <property type="entry name" value="Bac_rhamnosid"/>
    <property type="match status" value="1"/>
</dbReference>
<dbReference type="AlphaFoldDB" id="A0A139R637"/>
<evidence type="ECO:0000256" key="1">
    <source>
        <dbReference type="ARBA" id="ARBA00001445"/>
    </source>
</evidence>
<dbReference type="GO" id="GO:0005975">
    <property type="term" value="P:carbohydrate metabolic process"/>
    <property type="evidence" value="ECO:0007669"/>
    <property type="project" value="InterPro"/>
</dbReference>
<name>A0A139R637_9STRE</name>
<feature type="domain" description="Bacterial alpha-L-rhamnosidase N-terminal" evidence="5">
    <location>
        <begin position="128"/>
        <end position="269"/>
    </location>
</feature>
<dbReference type="Pfam" id="PF17390">
    <property type="entry name" value="Bac_rhamnosid_C"/>
    <property type="match status" value="1"/>
</dbReference>
<reference evidence="8 9" key="1">
    <citation type="submission" date="2016-01" db="EMBL/GenBank/DDBJ databases">
        <title>Highly variable Streptococcus oralis are common among viridans streptococci isolated from primates.</title>
        <authorList>
            <person name="Denapaite D."/>
            <person name="Rieger M."/>
            <person name="Koendgen S."/>
            <person name="Brueckner R."/>
            <person name="Ochigava I."/>
            <person name="Kappeler P."/>
            <person name="Maetz-Rensing K."/>
            <person name="Leendertz F."/>
            <person name="Hakenbeck R."/>
        </authorList>
    </citation>
    <scope>NUCLEOTIDE SEQUENCE [LARGE SCALE GENOMIC DNA]</scope>
    <source>
        <strain evidence="8 9">DD03</strain>
    </source>
</reference>
<dbReference type="EMBL" id="LQXV01000098">
    <property type="protein sequence ID" value="KXU10173.1"/>
    <property type="molecule type" value="Genomic_DNA"/>
</dbReference>
<dbReference type="Gene3D" id="2.60.420.10">
    <property type="entry name" value="Maltose phosphorylase, domain 3"/>
    <property type="match status" value="1"/>
</dbReference>
<dbReference type="InterPro" id="IPR035396">
    <property type="entry name" value="Bac_rhamnosid6H"/>
</dbReference>
<gene>
    <name evidence="8" type="ORF">SGADD03_00295</name>
</gene>
<dbReference type="SUPFAM" id="SSF48208">
    <property type="entry name" value="Six-hairpin glycosidases"/>
    <property type="match status" value="1"/>
</dbReference>
<dbReference type="InterPro" id="IPR035398">
    <property type="entry name" value="Bac_rhamnosid_C"/>
</dbReference>
<dbReference type="Pfam" id="PF17389">
    <property type="entry name" value="Bac_rhamnosid6H"/>
    <property type="match status" value="1"/>
</dbReference>
<organism evidence="8 9">
    <name type="scientific">Streptococcus gallolyticus</name>
    <dbReference type="NCBI Taxonomy" id="315405"/>
    <lineage>
        <taxon>Bacteria</taxon>
        <taxon>Bacillati</taxon>
        <taxon>Bacillota</taxon>
        <taxon>Bacilli</taxon>
        <taxon>Lactobacillales</taxon>
        <taxon>Streptococcaceae</taxon>
        <taxon>Streptococcus</taxon>
    </lineage>
</organism>
<dbReference type="PANTHER" id="PTHR33307">
    <property type="entry name" value="ALPHA-RHAMNOSIDASE (EUROFUNG)"/>
    <property type="match status" value="1"/>
</dbReference>
<dbReference type="InterPro" id="IPR013737">
    <property type="entry name" value="Bac_rhamnosid_N"/>
</dbReference>
<feature type="domain" description="Alpha-L-rhamnosidase C-terminal" evidence="7">
    <location>
        <begin position="747"/>
        <end position="821"/>
    </location>
</feature>
<evidence type="ECO:0000259" key="6">
    <source>
        <dbReference type="Pfam" id="PF17389"/>
    </source>
</evidence>
<dbReference type="Pfam" id="PF08531">
    <property type="entry name" value="Bac_rhamnosid_N"/>
    <property type="match status" value="1"/>
</dbReference>
<dbReference type="InterPro" id="IPR016007">
    <property type="entry name" value="Alpha_rhamnosid"/>
</dbReference>
<protein>
    <recommendedName>
        <fullName evidence="2">alpha-L-rhamnosidase</fullName>
        <ecNumber evidence="2">3.2.1.40</ecNumber>
    </recommendedName>
</protein>
<feature type="domain" description="Alpha-L-rhamnosidase six-hairpin glycosidase" evidence="6">
    <location>
        <begin position="400"/>
        <end position="745"/>
    </location>
</feature>
<keyword evidence="3 8" id="KW-0378">Hydrolase</keyword>
<sequence length="933" mass="106160">MKITAISINHMTEPLGFLLEKLHISFKINSETSETIQKQLIIKHQEQIDYQTDFLIYDNNIFEPDFPLTPRTRYDVTINLKRESGEIVSSTSHFETGKMTEAFEAKWITNNDKTIQNTLFRKNISITKKVIKARLYMTALGVYETFIDDQKVGNEFLAPGVDDYTQWIQVQTYDITKALQEGEHECLISTADGWFKGPYGFIEGVDCIYGDQHRAIAEYHIDYEDGSHEVITTDSSWETTAGNITKSSIYYGEDRDDTIELTEWQPVAITNADKSILSDRLSLPLVVKETLDVKEVIQTPAGENMLDFGQNHAGLFRFYNRAPKGTKIYLQVGEILQEGNFYRDNLRTARAAFEYISDGIEKWVQPSFTYYGYRYMKVEGIDNLNPDDFKADVIYSDMESTGNITTQNSKVNRLFQNVIWGQKSNFFDSPTDCPQRDERLGWTGDANVFSNTAILNMNAYAFYRKFLKDVAIEQKLNDGRAPMYAPSFGNEDGGGAIWGDATTFVPWNAYQATGDASILVEHYDAMRDWVDWITRHTATPNLWTDCFQFGDWLALDGENPAMPTGKTDEDFIASIYYYYSAYIVSETAKLIGNTADEMKYAKLSQGIKTAIHDEYISKNGRLTIDTQTAYALALQFKLIPNEQTSRVVSDLVNRIGKDDNHLKTGFVGTPYTNQMLSKYGYHKLATTIFLHEDYPSWLYAVNLGATTVWERWNSVMPDGSMNPEGMNSLNHYSIGAIMEWAYKYVLGIRNSKKGYQKFDLAPEFDARLNKVSGYYESSYGKIAVAYEIETDDNHTIKMTLSIPFGATAHVKLPRSENVTIMINNHEIIGGQFDLTAGTYTISYQPNQDYIERYSAETPAAEIMSDAYLVEKIDKIDPILDFFRNDPDALNGGLGKLSLKKLNEILPFITISQENLDKIVELLEATPVISQRKD</sequence>
<dbReference type="PIRSF" id="PIRSF010631">
    <property type="entry name" value="A-rhamnsds"/>
    <property type="match status" value="1"/>
</dbReference>
<evidence type="ECO:0000313" key="8">
    <source>
        <dbReference type="EMBL" id="KXU10173.1"/>
    </source>
</evidence>
<keyword evidence="8" id="KW-0326">Glycosidase</keyword>
<evidence type="ECO:0000256" key="2">
    <source>
        <dbReference type="ARBA" id="ARBA00012652"/>
    </source>
</evidence>
<feature type="domain" description="Alpha-L-rhamnosidase concanavalin-like" evidence="4">
    <location>
        <begin position="298"/>
        <end position="395"/>
    </location>
</feature>
<dbReference type="EC" id="3.2.1.40" evidence="2"/>
<dbReference type="PANTHER" id="PTHR33307:SF6">
    <property type="entry name" value="ALPHA-RHAMNOSIDASE (EUROFUNG)-RELATED"/>
    <property type="match status" value="1"/>
</dbReference>
<dbReference type="PATRIC" id="fig|315405.12.peg.391"/>
<dbReference type="InterPro" id="IPR008902">
    <property type="entry name" value="Rhamnosid_concanavalin"/>
</dbReference>
<comment type="catalytic activity">
    <reaction evidence="1">
        <text>Hydrolysis of terminal non-reducing alpha-L-rhamnose residues in alpha-L-rhamnosides.</text>
        <dbReference type="EC" id="3.2.1.40"/>
    </reaction>
</comment>
<dbReference type="RefSeq" id="WP_061459772.1">
    <property type="nucleotide sequence ID" value="NZ_KQ970569.1"/>
</dbReference>
<dbReference type="Gene3D" id="1.50.10.10">
    <property type="match status" value="1"/>
</dbReference>
<accession>A0A139R637</accession>
<dbReference type="Gene3D" id="2.60.120.260">
    <property type="entry name" value="Galactose-binding domain-like"/>
    <property type="match status" value="2"/>
</dbReference>